<sequence length="157" mass="16982">MTICPGLKGSLSSCSARFVPCIFRFSRDLSPRPCPERVGGQATSSHSLPLLAARDLLSAPPSPPHTPSQALLSPSDSCFDEASPKACRHQSLLPVGLGRRASFNWIQARPLPGTPHLGSPRLHLAHREQTDIFTAWQPLRSMTVASETGYSLCSARR</sequence>
<feature type="region of interest" description="Disordered" evidence="1">
    <location>
        <begin position="54"/>
        <end position="74"/>
    </location>
</feature>
<comment type="caution">
    <text evidence="2">The sequence shown here is derived from an EMBL/GenBank/DDBJ whole genome shotgun (WGS) entry which is preliminary data.</text>
</comment>
<keyword evidence="3" id="KW-1185">Reference proteome</keyword>
<name>A0A448WMI8_9PLAT</name>
<reference evidence="2" key="1">
    <citation type="submission" date="2018-11" db="EMBL/GenBank/DDBJ databases">
        <authorList>
            <consortium name="Pathogen Informatics"/>
        </authorList>
    </citation>
    <scope>NUCLEOTIDE SEQUENCE</scope>
</reference>
<evidence type="ECO:0000256" key="1">
    <source>
        <dbReference type="SAM" id="MobiDB-lite"/>
    </source>
</evidence>
<gene>
    <name evidence="2" type="ORF">PXEA_LOCUS8689</name>
</gene>
<organism evidence="2 3">
    <name type="scientific">Protopolystoma xenopodis</name>
    <dbReference type="NCBI Taxonomy" id="117903"/>
    <lineage>
        <taxon>Eukaryota</taxon>
        <taxon>Metazoa</taxon>
        <taxon>Spiralia</taxon>
        <taxon>Lophotrochozoa</taxon>
        <taxon>Platyhelminthes</taxon>
        <taxon>Monogenea</taxon>
        <taxon>Polyopisthocotylea</taxon>
        <taxon>Polystomatidea</taxon>
        <taxon>Polystomatidae</taxon>
        <taxon>Protopolystoma</taxon>
    </lineage>
</organism>
<accession>A0A448WMI8</accession>
<protein>
    <submittedName>
        <fullName evidence="2">Uncharacterized protein</fullName>
    </submittedName>
</protein>
<dbReference type="EMBL" id="CAAALY010023953">
    <property type="protein sequence ID" value="VEL15249.1"/>
    <property type="molecule type" value="Genomic_DNA"/>
</dbReference>
<evidence type="ECO:0000313" key="3">
    <source>
        <dbReference type="Proteomes" id="UP000784294"/>
    </source>
</evidence>
<dbReference type="AlphaFoldDB" id="A0A448WMI8"/>
<evidence type="ECO:0000313" key="2">
    <source>
        <dbReference type="EMBL" id="VEL15249.1"/>
    </source>
</evidence>
<proteinExistence type="predicted"/>
<dbReference type="Proteomes" id="UP000784294">
    <property type="component" value="Unassembled WGS sequence"/>
</dbReference>